<dbReference type="PRINTS" id="PR00455">
    <property type="entry name" value="HTHTETR"/>
</dbReference>
<feature type="domain" description="HTH tetR-type" evidence="4">
    <location>
        <begin position="2"/>
        <end position="62"/>
    </location>
</feature>
<reference evidence="6" key="1">
    <citation type="journal article" date="2019" name="Int. J. Syst. Evol. Microbiol.">
        <title>The Global Catalogue of Microorganisms (GCM) 10K type strain sequencing project: providing services to taxonomists for standard genome sequencing and annotation.</title>
        <authorList>
            <consortium name="The Broad Institute Genomics Platform"/>
            <consortium name="The Broad Institute Genome Sequencing Center for Infectious Disease"/>
            <person name="Wu L."/>
            <person name="Ma J."/>
        </authorList>
    </citation>
    <scope>NUCLEOTIDE SEQUENCE [LARGE SCALE GENOMIC DNA]</scope>
    <source>
        <strain evidence="6">JCM 12149</strain>
    </source>
</reference>
<name>A0ABP3J1X0_9BACI</name>
<dbReference type="SUPFAM" id="SSF46689">
    <property type="entry name" value="Homeodomain-like"/>
    <property type="match status" value="1"/>
</dbReference>
<evidence type="ECO:0000256" key="2">
    <source>
        <dbReference type="ARBA" id="ARBA00023125"/>
    </source>
</evidence>
<dbReference type="PANTHER" id="PTHR43479">
    <property type="entry name" value="ACREF/ENVCD OPERON REPRESSOR-RELATED"/>
    <property type="match status" value="1"/>
</dbReference>
<dbReference type="PROSITE" id="PS50977">
    <property type="entry name" value="HTH_TETR_2"/>
    <property type="match status" value="1"/>
</dbReference>
<dbReference type="PROSITE" id="PS01081">
    <property type="entry name" value="HTH_TETR_1"/>
    <property type="match status" value="1"/>
</dbReference>
<dbReference type="PANTHER" id="PTHR43479:SF22">
    <property type="entry name" value="TRANSCRIPTIONAL REGULATOR, TETR FAMILY"/>
    <property type="match status" value="1"/>
</dbReference>
<proteinExistence type="predicted"/>
<dbReference type="InterPro" id="IPR001647">
    <property type="entry name" value="HTH_TetR"/>
</dbReference>
<dbReference type="EMBL" id="BAAADM010000028">
    <property type="protein sequence ID" value="GAA0435739.1"/>
    <property type="molecule type" value="Genomic_DNA"/>
</dbReference>
<comment type="caution">
    <text evidence="5">The sequence shown here is derived from an EMBL/GenBank/DDBJ whole genome shotgun (WGS) entry which is preliminary data.</text>
</comment>
<dbReference type="InterPro" id="IPR050624">
    <property type="entry name" value="HTH-type_Tx_Regulator"/>
</dbReference>
<sequence length="299" mass="34841">MSTKKQEIKDMAIHLFAEKGYYVTSVQEIAQTCNVSKGAFYKHFDSKENLLIEIIKDHHESLFKKAHSVQYSDALSATEVLQKRITIELEEMQKSSSIFFIVLNEYSPNDQSEVADMMENFRLELMEWHKQWLLEAFGEKNHSIIWDLVVIYEGIMKEYTSLFIFRGITLSINHLANLITSVLEEAGNSMRMMHPILTKEKLFKPMNEEEKVSLKSKMNQQLSQMKLLVKSLSLQENEKDKFTQTVNHLTKEVSMAEPKMYLIEALINYLKSEEALRTSAIRLEQTINNHLRGKGEHAW</sequence>
<keyword evidence="1" id="KW-0678">Repressor</keyword>
<dbReference type="Proteomes" id="UP001501459">
    <property type="component" value="Unassembled WGS sequence"/>
</dbReference>
<evidence type="ECO:0000313" key="5">
    <source>
        <dbReference type="EMBL" id="GAA0435739.1"/>
    </source>
</evidence>
<dbReference type="Pfam" id="PF00440">
    <property type="entry name" value="TetR_N"/>
    <property type="match status" value="1"/>
</dbReference>
<feature type="DNA-binding region" description="H-T-H motif" evidence="3">
    <location>
        <begin position="25"/>
        <end position="44"/>
    </location>
</feature>
<evidence type="ECO:0000259" key="4">
    <source>
        <dbReference type="PROSITE" id="PS50977"/>
    </source>
</evidence>
<dbReference type="RefSeq" id="WP_343751631.1">
    <property type="nucleotide sequence ID" value="NZ_BAAADM010000028.1"/>
</dbReference>
<dbReference type="Gene3D" id="1.10.357.10">
    <property type="entry name" value="Tetracycline Repressor, domain 2"/>
    <property type="match status" value="1"/>
</dbReference>
<dbReference type="InterPro" id="IPR009057">
    <property type="entry name" value="Homeodomain-like_sf"/>
</dbReference>
<keyword evidence="2 3" id="KW-0238">DNA-binding</keyword>
<keyword evidence="6" id="KW-1185">Reference proteome</keyword>
<dbReference type="InterPro" id="IPR023772">
    <property type="entry name" value="DNA-bd_HTH_TetR-type_CS"/>
</dbReference>
<evidence type="ECO:0000256" key="1">
    <source>
        <dbReference type="ARBA" id="ARBA00022491"/>
    </source>
</evidence>
<organism evidence="5 6">
    <name type="scientific">Lentibacillus halophilus</name>
    <dbReference type="NCBI Taxonomy" id="295065"/>
    <lineage>
        <taxon>Bacteria</taxon>
        <taxon>Bacillati</taxon>
        <taxon>Bacillota</taxon>
        <taxon>Bacilli</taxon>
        <taxon>Bacillales</taxon>
        <taxon>Bacillaceae</taxon>
        <taxon>Lentibacillus</taxon>
    </lineage>
</organism>
<accession>A0ABP3J1X0</accession>
<evidence type="ECO:0000313" key="6">
    <source>
        <dbReference type="Proteomes" id="UP001501459"/>
    </source>
</evidence>
<protein>
    <submittedName>
        <fullName evidence="5">TetR/AcrR family transcriptional regulator</fullName>
    </submittedName>
</protein>
<evidence type="ECO:0000256" key="3">
    <source>
        <dbReference type="PROSITE-ProRule" id="PRU00335"/>
    </source>
</evidence>
<gene>
    <name evidence="5" type="ORF">GCM10008983_10480</name>
</gene>